<evidence type="ECO:0000313" key="5">
    <source>
        <dbReference type="Proteomes" id="UP000183447"/>
    </source>
</evidence>
<dbReference type="GO" id="GO:0016747">
    <property type="term" value="F:acyltransferase activity, transferring groups other than amino-acyl groups"/>
    <property type="evidence" value="ECO:0007669"/>
    <property type="project" value="InterPro"/>
</dbReference>
<dbReference type="SUPFAM" id="SSF55729">
    <property type="entry name" value="Acyl-CoA N-acyltransferases (Nat)"/>
    <property type="match status" value="1"/>
</dbReference>
<dbReference type="InterPro" id="IPR050832">
    <property type="entry name" value="Bact_Acetyltransf"/>
</dbReference>
<dbReference type="Proteomes" id="UP000183447">
    <property type="component" value="Unassembled WGS sequence"/>
</dbReference>
<evidence type="ECO:0000313" key="4">
    <source>
        <dbReference type="EMBL" id="SFZ82263.1"/>
    </source>
</evidence>
<dbReference type="InterPro" id="IPR016181">
    <property type="entry name" value="Acyl_CoA_acyltransferase"/>
</dbReference>
<keyword evidence="2" id="KW-0012">Acyltransferase</keyword>
<dbReference type="OrthoDB" id="9789603at2"/>
<sequence length="150" mass="16392">MLIFRDAEADDLPFIVGLSIASAVGSAPDAGQDWSGPGYRAALAAITADPNQRLVIVERDGARVGTLQLSFIPGVLRGGMWRLLLESVHVVPEARSQGIGARMIGWAMDEARARGCGLVQLTSNKARLDAHRFYRRLGFEQSHEGFKFWL</sequence>
<feature type="domain" description="N-acetyltransferase" evidence="3">
    <location>
        <begin position="2"/>
        <end position="150"/>
    </location>
</feature>
<dbReference type="Pfam" id="PF00583">
    <property type="entry name" value="Acetyltransf_1"/>
    <property type="match status" value="1"/>
</dbReference>
<evidence type="ECO:0000259" key="3">
    <source>
        <dbReference type="PROSITE" id="PS51186"/>
    </source>
</evidence>
<dbReference type="PANTHER" id="PTHR43877:SF2">
    <property type="entry name" value="AMINOALKYLPHOSPHONATE N-ACETYLTRANSFERASE-RELATED"/>
    <property type="match status" value="1"/>
</dbReference>
<dbReference type="AlphaFoldDB" id="A0A1K2HV13"/>
<keyword evidence="1 4" id="KW-0808">Transferase</keyword>
<evidence type="ECO:0000256" key="1">
    <source>
        <dbReference type="ARBA" id="ARBA00022679"/>
    </source>
</evidence>
<dbReference type="EMBL" id="FPKU01000001">
    <property type="protein sequence ID" value="SFZ82263.1"/>
    <property type="molecule type" value="Genomic_DNA"/>
</dbReference>
<dbReference type="PROSITE" id="PS51186">
    <property type="entry name" value="GNAT"/>
    <property type="match status" value="1"/>
</dbReference>
<dbReference type="InterPro" id="IPR000182">
    <property type="entry name" value="GNAT_dom"/>
</dbReference>
<protein>
    <submittedName>
        <fullName evidence="4">Acetyltransferase (GNAT) family protein</fullName>
    </submittedName>
</protein>
<dbReference type="RefSeq" id="WP_072339492.1">
    <property type="nucleotide sequence ID" value="NZ_FPKU01000001.1"/>
</dbReference>
<name>A0A1K2HV13_9HYPH</name>
<reference evidence="4 5" key="1">
    <citation type="submission" date="2016-11" db="EMBL/GenBank/DDBJ databases">
        <authorList>
            <person name="Jaros S."/>
            <person name="Januszkiewicz K."/>
            <person name="Wedrychowicz H."/>
        </authorList>
    </citation>
    <scope>NUCLEOTIDE SEQUENCE [LARGE SCALE GENOMIC DNA]</scope>
    <source>
        <strain evidence="4 5">ATCC 23634</strain>
    </source>
</reference>
<dbReference type="PANTHER" id="PTHR43877">
    <property type="entry name" value="AMINOALKYLPHOSPHONATE N-ACETYLTRANSFERASE-RELATED-RELATED"/>
    <property type="match status" value="1"/>
</dbReference>
<evidence type="ECO:0000256" key="2">
    <source>
        <dbReference type="ARBA" id="ARBA00023315"/>
    </source>
</evidence>
<proteinExistence type="predicted"/>
<dbReference type="CDD" id="cd04301">
    <property type="entry name" value="NAT_SF"/>
    <property type="match status" value="1"/>
</dbReference>
<dbReference type="Gene3D" id="3.40.630.30">
    <property type="match status" value="1"/>
</dbReference>
<dbReference type="STRING" id="665118.SAMN02983003_0973"/>
<gene>
    <name evidence="4" type="ORF">SAMN02983003_0973</name>
</gene>
<accession>A0A1K2HV13</accession>
<organism evidence="4 5">
    <name type="scientific">Devosia enhydra</name>
    <dbReference type="NCBI Taxonomy" id="665118"/>
    <lineage>
        <taxon>Bacteria</taxon>
        <taxon>Pseudomonadati</taxon>
        <taxon>Pseudomonadota</taxon>
        <taxon>Alphaproteobacteria</taxon>
        <taxon>Hyphomicrobiales</taxon>
        <taxon>Devosiaceae</taxon>
        <taxon>Devosia</taxon>
    </lineage>
</organism>
<keyword evidence="5" id="KW-1185">Reference proteome</keyword>